<evidence type="ECO:0000256" key="1">
    <source>
        <dbReference type="ARBA" id="ARBA00010790"/>
    </source>
</evidence>
<dbReference type="EMBL" id="RWJN01000217">
    <property type="protein sequence ID" value="TCD64767.1"/>
    <property type="molecule type" value="Genomic_DNA"/>
</dbReference>
<evidence type="ECO:0000313" key="4">
    <source>
        <dbReference type="EMBL" id="TCD64767.1"/>
    </source>
</evidence>
<sequence length="397" mass="42814">MWPFTAPYPGVSCKALASEYDYIIVGGGTAGCVLANRLSADPSVSVLLVERGRADDTWLSRVPLFSNPFSPWPPAFDTQVDDSGSQKEKEKLYTGNALGGTSRINAMLYTRGLAGEYDGWSGAGRKGWRYEELVPLFGRSERCVVKEAGEEAGRTGEWIVNDHGEPFFQHTAHLRNACEDLGFPYLSDINTSSTPAYGCAKTYFTITPDGTRHSTFHAFLPTSLADARRQRLHVCTGTIATKLQFARNAGGKPRVCGVVLRGAEGEGVGAGVGTQVGVKREVVLCSGPFGNPKLLQLSGIGPSKVLKPLGIPVIKDLPGVGAHLQDHTAGPLVYTVPLHDSLVGYERPLPFLIELLKYVFSGKGLLRCPVLDFTIFARSQCLDAQTSRLVTTPNLLT</sequence>
<reference evidence="4 5" key="1">
    <citation type="submission" date="2018-11" db="EMBL/GenBank/DDBJ databases">
        <title>Genome assembly of Steccherinum ochraceum LE-BIN_3174, the white-rot fungus of the Steccherinaceae family (The Residual Polyporoid clade, Polyporales, Basidiomycota).</title>
        <authorList>
            <person name="Fedorova T.V."/>
            <person name="Glazunova O.A."/>
            <person name="Landesman E.O."/>
            <person name="Moiseenko K.V."/>
            <person name="Psurtseva N.V."/>
            <person name="Savinova O.S."/>
            <person name="Shakhova N.V."/>
            <person name="Tyazhelova T.V."/>
            <person name="Vasina D.V."/>
        </authorList>
    </citation>
    <scope>NUCLEOTIDE SEQUENCE [LARGE SCALE GENOMIC DNA]</scope>
    <source>
        <strain evidence="4 5">LE-BIN_3174</strain>
    </source>
</reference>
<dbReference type="PANTHER" id="PTHR11552:SF219">
    <property type="entry name" value="GLUCOSE-METHANOL-CHOLINE OXIDOREDUCTASE N-TERMINAL DOMAIN-CONTAINING PROTEIN"/>
    <property type="match status" value="1"/>
</dbReference>
<keyword evidence="2" id="KW-0285">Flavoprotein</keyword>
<dbReference type="OrthoDB" id="269227at2759"/>
<feature type="domain" description="Glucose-methanol-choline oxidoreductase N-terminal" evidence="3">
    <location>
        <begin position="95"/>
        <end position="118"/>
    </location>
</feature>
<dbReference type="PANTHER" id="PTHR11552">
    <property type="entry name" value="GLUCOSE-METHANOL-CHOLINE GMC OXIDOREDUCTASE"/>
    <property type="match status" value="1"/>
</dbReference>
<dbReference type="Gene3D" id="3.30.560.10">
    <property type="entry name" value="Glucose Oxidase, domain 3"/>
    <property type="match status" value="1"/>
</dbReference>
<dbReference type="InterPro" id="IPR036188">
    <property type="entry name" value="FAD/NAD-bd_sf"/>
</dbReference>
<gene>
    <name evidence="4" type="ORF">EIP91_003658</name>
</gene>
<accession>A0A4V2MW37</accession>
<dbReference type="GO" id="GO:0016614">
    <property type="term" value="F:oxidoreductase activity, acting on CH-OH group of donors"/>
    <property type="evidence" value="ECO:0007669"/>
    <property type="project" value="InterPro"/>
</dbReference>
<comment type="similarity">
    <text evidence="1 2">Belongs to the GMC oxidoreductase family.</text>
</comment>
<dbReference type="Gene3D" id="3.50.50.60">
    <property type="entry name" value="FAD/NAD(P)-binding domain"/>
    <property type="match status" value="1"/>
</dbReference>
<evidence type="ECO:0000256" key="2">
    <source>
        <dbReference type="RuleBase" id="RU003968"/>
    </source>
</evidence>
<protein>
    <recommendedName>
        <fullName evidence="3">Glucose-methanol-choline oxidoreductase N-terminal domain-containing protein</fullName>
    </recommendedName>
</protein>
<dbReference type="InterPro" id="IPR012132">
    <property type="entry name" value="GMC_OxRdtase"/>
</dbReference>
<dbReference type="Proteomes" id="UP000292702">
    <property type="component" value="Unassembled WGS sequence"/>
</dbReference>
<dbReference type="STRING" id="92696.A0A4V2MW37"/>
<dbReference type="InterPro" id="IPR000172">
    <property type="entry name" value="GMC_OxRdtase_N"/>
</dbReference>
<keyword evidence="2" id="KW-0274">FAD</keyword>
<proteinExistence type="inferred from homology"/>
<dbReference type="PROSITE" id="PS00623">
    <property type="entry name" value="GMC_OXRED_1"/>
    <property type="match status" value="1"/>
</dbReference>
<evidence type="ECO:0000313" key="5">
    <source>
        <dbReference type="Proteomes" id="UP000292702"/>
    </source>
</evidence>
<dbReference type="Pfam" id="PF00732">
    <property type="entry name" value="GMC_oxred_N"/>
    <property type="match status" value="1"/>
</dbReference>
<name>A0A4V2MW37_9APHY</name>
<keyword evidence="5" id="KW-1185">Reference proteome</keyword>
<comment type="caution">
    <text evidence="4">The sequence shown here is derived from an EMBL/GenBank/DDBJ whole genome shotgun (WGS) entry which is preliminary data.</text>
</comment>
<dbReference type="SUPFAM" id="SSF51905">
    <property type="entry name" value="FAD/NAD(P)-binding domain"/>
    <property type="match status" value="1"/>
</dbReference>
<organism evidence="4 5">
    <name type="scientific">Steccherinum ochraceum</name>
    <dbReference type="NCBI Taxonomy" id="92696"/>
    <lineage>
        <taxon>Eukaryota</taxon>
        <taxon>Fungi</taxon>
        <taxon>Dikarya</taxon>
        <taxon>Basidiomycota</taxon>
        <taxon>Agaricomycotina</taxon>
        <taxon>Agaricomycetes</taxon>
        <taxon>Polyporales</taxon>
        <taxon>Steccherinaceae</taxon>
        <taxon>Steccherinum</taxon>
    </lineage>
</organism>
<dbReference type="GO" id="GO:0050660">
    <property type="term" value="F:flavin adenine dinucleotide binding"/>
    <property type="evidence" value="ECO:0007669"/>
    <property type="project" value="InterPro"/>
</dbReference>
<dbReference type="AlphaFoldDB" id="A0A4V2MW37"/>
<evidence type="ECO:0000259" key="3">
    <source>
        <dbReference type="PROSITE" id="PS00623"/>
    </source>
</evidence>